<evidence type="ECO:0000256" key="1">
    <source>
        <dbReference type="SAM" id="SignalP"/>
    </source>
</evidence>
<comment type="caution">
    <text evidence="3">The sequence shown here is derived from an EMBL/GenBank/DDBJ whole genome shotgun (WGS) entry which is preliminary data.</text>
</comment>
<protein>
    <recommendedName>
        <fullName evidence="2">DUF6850 domain-containing protein</fullName>
    </recommendedName>
</protein>
<evidence type="ECO:0000259" key="2">
    <source>
        <dbReference type="Pfam" id="PF21012"/>
    </source>
</evidence>
<sequence>MKHTPIYILLFLSSVFSAFAQKKDTINLGTNGKSFVADSTKNIAYNFAQSSPYYLKSLMPAKFNKLSAGYNFEKGNLTPAQNATSLNETYLSTEGISQLNSISIWGQFTYRRIVEDSTAFTHETRNNLANSYYFGSPKSVSYQRAIYNLKALASKNFVKNNLPIGLGVDYRIGNHYSTNDPRGDVGDYQLNLVGTIAYNILKSLTIGAGYRYGYGLEKVNIAYKNSSVSQGHLIPEYNNYLINGYGEPEIFNTNRRYQNNETRNGLDVYLSYKNDEIGQLNLNYQTIKEKQNFNYRSDEGIAEYIKFNIINEHYKFFWLKNIAKNSLSIELGYQTNDGDNFLNKYLANSYLYSNSTANLKALLAIKKSQFIHNIGVGLKKYEERRQDGIAGNDIRFNQLNYAISYGLNHTNKNNHNWGFSVTGLYNQFLDSDFNVLLVNEGIFTRNVIYHDYAYNTTSKFGGNIVIDYSIPLFNQIQAGIKLSTSYLRRNDLKDFDRTLTKTPGKDRFFNNISLNLYF</sequence>
<feature type="signal peptide" evidence="1">
    <location>
        <begin position="1"/>
        <end position="20"/>
    </location>
</feature>
<dbReference type="AlphaFoldDB" id="A0A4U1CT47"/>
<dbReference type="Proteomes" id="UP000309488">
    <property type="component" value="Unassembled WGS sequence"/>
</dbReference>
<reference evidence="3 4" key="1">
    <citation type="submission" date="2019-04" db="EMBL/GenBank/DDBJ databases">
        <title>Pedobacter sp. RP-3-22 sp. nov., isolated from Arctic soil.</title>
        <authorList>
            <person name="Dahal R.H."/>
            <person name="Kim D.-U."/>
        </authorList>
    </citation>
    <scope>NUCLEOTIDE SEQUENCE [LARGE SCALE GENOMIC DNA]</scope>
    <source>
        <strain evidence="3 4">RP-3-22</strain>
    </source>
</reference>
<dbReference type="EMBL" id="SWBR01000002">
    <property type="protein sequence ID" value="TKC10225.1"/>
    <property type="molecule type" value="Genomic_DNA"/>
</dbReference>
<keyword evidence="4" id="KW-1185">Reference proteome</keyword>
<dbReference type="RefSeq" id="WP_136839850.1">
    <property type="nucleotide sequence ID" value="NZ_SWBR01000002.1"/>
</dbReference>
<name>A0A4U1CT47_9SPHI</name>
<organism evidence="3 4">
    <name type="scientific">Pedobacter polaris</name>
    <dbReference type="NCBI Taxonomy" id="2571273"/>
    <lineage>
        <taxon>Bacteria</taxon>
        <taxon>Pseudomonadati</taxon>
        <taxon>Bacteroidota</taxon>
        <taxon>Sphingobacteriia</taxon>
        <taxon>Sphingobacteriales</taxon>
        <taxon>Sphingobacteriaceae</taxon>
        <taxon>Pedobacter</taxon>
    </lineage>
</organism>
<dbReference type="InterPro" id="IPR049236">
    <property type="entry name" value="DUF6850"/>
</dbReference>
<dbReference type="Pfam" id="PF21012">
    <property type="entry name" value="DUF6850"/>
    <property type="match status" value="1"/>
</dbReference>
<evidence type="ECO:0000313" key="4">
    <source>
        <dbReference type="Proteomes" id="UP000309488"/>
    </source>
</evidence>
<feature type="chain" id="PRO_5020323760" description="DUF6850 domain-containing protein" evidence="1">
    <location>
        <begin position="21"/>
        <end position="518"/>
    </location>
</feature>
<keyword evidence="1" id="KW-0732">Signal</keyword>
<dbReference type="OrthoDB" id="831538at2"/>
<feature type="domain" description="DUF6850" evidence="2">
    <location>
        <begin position="55"/>
        <end position="518"/>
    </location>
</feature>
<accession>A0A4U1CT47</accession>
<proteinExistence type="predicted"/>
<evidence type="ECO:0000313" key="3">
    <source>
        <dbReference type="EMBL" id="TKC10225.1"/>
    </source>
</evidence>
<gene>
    <name evidence="3" type="ORF">FA048_08495</name>
</gene>